<dbReference type="GO" id="GO:0006032">
    <property type="term" value="P:chitin catabolic process"/>
    <property type="evidence" value="ECO:0007669"/>
    <property type="project" value="UniProtKB-KW"/>
</dbReference>
<evidence type="ECO:0000256" key="7">
    <source>
        <dbReference type="ARBA" id="ARBA00023024"/>
    </source>
</evidence>
<comment type="catalytic activity">
    <reaction evidence="1">
        <text>Random endo-hydrolysis of N-acetyl-beta-D-glucosaminide (1-&gt;4)-beta-linkages in chitin and chitodextrins.</text>
        <dbReference type="EC" id="3.2.1.14"/>
    </reaction>
</comment>
<evidence type="ECO:0000259" key="14">
    <source>
        <dbReference type="PROSITE" id="PS50940"/>
    </source>
</evidence>
<dbReference type="Pfam" id="PF01607">
    <property type="entry name" value="CBM_14"/>
    <property type="match status" value="1"/>
</dbReference>
<dbReference type="EC" id="3.2.1.14" evidence="3"/>
<evidence type="ECO:0000256" key="4">
    <source>
        <dbReference type="ARBA" id="ARBA00022669"/>
    </source>
</evidence>
<evidence type="ECO:0000313" key="16">
    <source>
        <dbReference type="EMBL" id="KAH7643769.1"/>
    </source>
</evidence>
<dbReference type="PROSITE" id="PS01095">
    <property type="entry name" value="GH18_1"/>
    <property type="match status" value="1"/>
</dbReference>
<dbReference type="InterPro" id="IPR001223">
    <property type="entry name" value="Glyco_hydro18_cat"/>
</dbReference>
<keyword evidence="6 12" id="KW-0378">Hydrolase</keyword>
<dbReference type="Proteomes" id="UP000828236">
    <property type="component" value="Unassembled WGS sequence"/>
</dbReference>
<dbReference type="InterPro" id="IPR001579">
    <property type="entry name" value="Glyco_hydro_18_chit_AS"/>
</dbReference>
<dbReference type="PROSITE" id="PS51910">
    <property type="entry name" value="GH18_2"/>
    <property type="match status" value="1"/>
</dbReference>
<comment type="caution">
    <text evidence="16">The sequence shown here is derived from an EMBL/GenBank/DDBJ whole genome shotgun (WGS) entry which is preliminary data.</text>
</comment>
<dbReference type="Gene3D" id="2.170.140.10">
    <property type="entry name" value="Chitin binding domain"/>
    <property type="match status" value="1"/>
</dbReference>
<evidence type="ECO:0000256" key="3">
    <source>
        <dbReference type="ARBA" id="ARBA00012729"/>
    </source>
</evidence>
<evidence type="ECO:0000256" key="13">
    <source>
        <dbReference type="SAM" id="MobiDB-lite"/>
    </source>
</evidence>
<dbReference type="AlphaFoldDB" id="A0A9D4P3L8"/>
<evidence type="ECO:0000256" key="5">
    <source>
        <dbReference type="ARBA" id="ARBA00022729"/>
    </source>
</evidence>
<organism evidence="16">
    <name type="scientific">Dermatophagoides farinae</name>
    <name type="common">American house dust mite</name>
    <dbReference type="NCBI Taxonomy" id="6954"/>
    <lineage>
        <taxon>Eukaryota</taxon>
        <taxon>Metazoa</taxon>
        <taxon>Ecdysozoa</taxon>
        <taxon>Arthropoda</taxon>
        <taxon>Chelicerata</taxon>
        <taxon>Arachnida</taxon>
        <taxon>Acari</taxon>
        <taxon>Acariformes</taxon>
        <taxon>Sarcoptiformes</taxon>
        <taxon>Astigmata</taxon>
        <taxon>Psoroptidia</taxon>
        <taxon>Analgoidea</taxon>
        <taxon>Pyroglyphidae</taxon>
        <taxon>Dermatophagoidinae</taxon>
        <taxon>Dermatophagoides</taxon>
    </lineage>
</organism>
<dbReference type="InterPro" id="IPR036508">
    <property type="entry name" value="Chitin-bd_dom_sf"/>
</dbReference>
<dbReference type="Gene3D" id="3.10.50.10">
    <property type="match status" value="1"/>
</dbReference>
<keyword evidence="4" id="KW-0147">Chitin-binding</keyword>
<feature type="compositionally biased region" description="Pro residues" evidence="13">
    <location>
        <begin position="551"/>
        <end position="580"/>
    </location>
</feature>
<evidence type="ECO:0000256" key="6">
    <source>
        <dbReference type="ARBA" id="ARBA00022801"/>
    </source>
</evidence>
<accession>A0A9D4P3L8</accession>
<dbReference type="PANTHER" id="PTHR11177:SF360">
    <property type="entry name" value="CHITINASE 4-RELATED"/>
    <property type="match status" value="1"/>
</dbReference>
<gene>
    <name evidence="16" type="ORF">HUG17_6131</name>
</gene>
<feature type="domain" description="GH18" evidence="15">
    <location>
        <begin position="158"/>
        <end position="524"/>
    </location>
</feature>
<feature type="region of interest" description="Disordered" evidence="13">
    <location>
        <begin position="523"/>
        <end position="681"/>
    </location>
</feature>
<comment type="similarity">
    <text evidence="2">Belongs to the glycosyl hydrolase 18 family. Chitinase class II subfamily.</text>
</comment>
<keyword evidence="9" id="KW-0119">Carbohydrate metabolism</keyword>
<evidence type="ECO:0000256" key="2">
    <source>
        <dbReference type="ARBA" id="ARBA00009121"/>
    </source>
</evidence>
<dbReference type="PROSITE" id="PS50940">
    <property type="entry name" value="CHIT_BIND_II"/>
    <property type="match status" value="1"/>
</dbReference>
<sequence>MAAYFINNNKMVKATAIAKLVAGKIFRTHKSVGFKYIPKVVQAANIDNINIIAKSLLNLYYECARSNAKSRTVKNILTEAGWSEEKQTIFIEHWHQNATEIFDILKTKSFNSSAEYLLKNVDRKIKILTDHSNTSKPKLPLGEINFEFNDSHNLTLNFNHSEFWAVYRPGRGKFPVEEIDPFLCSHIIYGFAGLSYDNKIRPLDPYNDLKENWGKGAFLRFTGLKKINKKLKTMIAIGGWNEGSVKYSNMASNPESRKTFVNSVMDFLERYDFDGLDFDWEYPGSRGGKPEDKRNFVILLRELKQAFEPKGYILSSAVAAGKHFMDPAYDVPQMSKYLDIINVMCYDYHGSWETRTGHHAPLYGRPNNPDDFQLNVNFSINYWLAKGAPRNKIVLGMGTYGRAFTLRKAEDHDVGSTAPQKGQAGPYTREGGSLGYNEICEMKMKLGDRMKSQWDPYYMSPFSYWDRQWVGYDNMKSIEIKANYAKAMGLAGGMIWSIETDDFGGHCGPRYPLLNTIRRVFQSQEPPRMPKPSVDQGHDESTHRPSSTSPFPSPSTRSPPPPTSPRPSSPRPSSPRPFPPSTTTSRMPSSETPTTTTRCIRTSTTRASASSPIITTPMITTTTTTTTSQKPWKPSSSMTTTSTTAQPTKRPDDSTTGSTWWSSSTPWWPQKPSPGASASSEMWWSSTFPTVNRKISISPQNSIEEKITTVKNPFNYPAKDDDDEFICGEEGLYRQPDDCTKFIRCVETKIEGQFQLFFYECPEKTVFNNDSKLCDWVENVPECMKSVPHYYFRGNVFTIKNTILPKGALDHPKK</sequence>
<dbReference type="InterPro" id="IPR050314">
    <property type="entry name" value="Glycosyl_Hydrlase_18"/>
</dbReference>
<dbReference type="GO" id="GO:0008061">
    <property type="term" value="F:chitin binding"/>
    <property type="evidence" value="ECO:0007669"/>
    <property type="project" value="UniProtKB-KW"/>
</dbReference>
<keyword evidence="5" id="KW-0732">Signal</keyword>
<dbReference type="InterPro" id="IPR011583">
    <property type="entry name" value="Chitinase_II/V-like_cat"/>
</dbReference>
<reference evidence="16" key="2">
    <citation type="journal article" date="2021" name="World Allergy Organ. J.">
        <title>Chromosome-level assembly of Dermatophagoides farinae genome and transcriptome reveals two novel allergens Der f 37 and Der f 39.</title>
        <authorList>
            <person name="Chen J."/>
            <person name="Cai Z."/>
            <person name="Fan D."/>
            <person name="Hu J."/>
            <person name="Hou Y."/>
            <person name="He Y."/>
            <person name="Zhang Z."/>
            <person name="Zhao Z."/>
            <person name="Gao P."/>
            <person name="Hu W."/>
            <person name="Sun J."/>
            <person name="Li J."/>
            <person name="Ji K."/>
        </authorList>
    </citation>
    <scope>NUCLEOTIDE SEQUENCE</scope>
    <source>
        <strain evidence="16">JKM2019</strain>
    </source>
</reference>
<evidence type="ECO:0000256" key="10">
    <source>
        <dbReference type="ARBA" id="ARBA00023295"/>
    </source>
</evidence>
<dbReference type="SUPFAM" id="SSF51445">
    <property type="entry name" value="(Trans)glycosidases"/>
    <property type="match status" value="1"/>
</dbReference>
<feature type="domain" description="Chitin-binding type-2" evidence="14">
    <location>
        <begin position="724"/>
        <end position="785"/>
    </location>
</feature>
<dbReference type="EMBL" id="SDOV01000002">
    <property type="protein sequence ID" value="KAH7643769.1"/>
    <property type="molecule type" value="Genomic_DNA"/>
</dbReference>
<dbReference type="Pfam" id="PF00704">
    <property type="entry name" value="Glyco_hydro_18"/>
    <property type="match status" value="1"/>
</dbReference>
<evidence type="ECO:0000256" key="8">
    <source>
        <dbReference type="ARBA" id="ARBA00023157"/>
    </source>
</evidence>
<dbReference type="SMART" id="SM00494">
    <property type="entry name" value="ChtBD2"/>
    <property type="match status" value="1"/>
</dbReference>
<name>A0A9D4P3L8_DERFA</name>
<keyword evidence="8" id="KW-1015">Disulfide bond</keyword>
<proteinExistence type="inferred from homology"/>
<keyword evidence="7" id="KW-0146">Chitin degradation</keyword>
<dbReference type="InterPro" id="IPR017853">
    <property type="entry name" value="GH"/>
</dbReference>
<dbReference type="SMART" id="SM00636">
    <property type="entry name" value="Glyco_18"/>
    <property type="match status" value="1"/>
</dbReference>
<feature type="compositionally biased region" description="Low complexity" evidence="13">
    <location>
        <begin position="654"/>
        <end position="674"/>
    </location>
</feature>
<evidence type="ECO:0000256" key="11">
    <source>
        <dbReference type="ARBA" id="ARBA00023326"/>
    </source>
</evidence>
<dbReference type="Gene3D" id="3.20.20.80">
    <property type="entry name" value="Glycosidases"/>
    <property type="match status" value="1"/>
</dbReference>
<dbReference type="InterPro" id="IPR029070">
    <property type="entry name" value="Chitinase_insertion_sf"/>
</dbReference>
<protein>
    <recommendedName>
        <fullName evidence="3">chitinase</fullName>
        <ecNumber evidence="3">3.2.1.14</ecNumber>
    </recommendedName>
</protein>
<reference evidence="16" key="1">
    <citation type="submission" date="2020-06" db="EMBL/GenBank/DDBJ databases">
        <authorList>
            <person name="Ji K."/>
            <person name="Li J."/>
        </authorList>
    </citation>
    <scope>NUCLEOTIDE SEQUENCE</scope>
    <source>
        <strain evidence="16">JKM2019</strain>
        <tissue evidence="16">Whole body</tissue>
    </source>
</reference>
<dbReference type="FunFam" id="3.20.20.80:FF:000097">
    <property type="entry name" value="Probable chitinase 2"/>
    <property type="match status" value="1"/>
</dbReference>
<dbReference type="FunFam" id="3.10.50.10:FF:000004">
    <property type="entry name" value="Chitinase 5"/>
    <property type="match status" value="1"/>
</dbReference>
<keyword evidence="10 12" id="KW-0326">Glycosidase</keyword>
<dbReference type="GO" id="GO:0000272">
    <property type="term" value="P:polysaccharide catabolic process"/>
    <property type="evidence" value="ECO:0007669"/>
    <property type="project" value="UniProtKB-KW"/>
</dbReference>
<dbReference type="SUPFAM" id="SSF54556">
    <property type="entry name" value="Chitinase insertion domain"/>
    <property type="match status" value="1"/>
</dbReference>
<evidence type="ECO:0000259" key="15">
    <source>
        <dbReference type="PROSITE" id="PS51910"/>
    </source>
</evidence>
<evidence type="ECO:0000256" key="12">
    <source>
        <dbReference type="RuleBase" id="RU000489"/>
    </source>
</evidence>
<dbReference type="GO" id="GO:0008843">
    <property type="term" value="F:endochitinase activity"/>
    <property type="evidence" value="ECO:0007669"/>
    <property type="project" value="UniProtKB-EC"/>
</dbReference>
<keyword evidence="11" id="KW-0624">Polysaccharide degradation</keyword>
<dbReference type="PANTHER" id="PTHR11177">
    <property type="entry name" value="CHITINASE"/>
    <property type="match status" value="1"/>
</dbReference>
<dbReference type="CDD" id="cd02872">
    <property type="entry name" value="GH18_chitolectin_chitotriosidase"/>
    <property type="match status" value="1"/>
</dbReference>
<dbReference type="GO" id="GO:0005576">
    <property type="term" value="C:extracellular region"/>
    <property type="evidence" value="ECO:0007669"/>
    <property type="project" value="InterPro"/>
</dbReference>
<dbReference type="SUPFAM" id="SSF57625">
    <property type="entry name" value="Invertebrate chitin-binding proteins"/>
    <property type="match status" value="1"/>
</dbReference>
<evidence type="ECO:0000256" key="1">
    <source>
        <dbReference type="ARBA" id="ARBA00000822"/>
    </source>
</evidence>
<evidence type="ECO:0000256" key="9">
    <source>
        <dbReference type="ARBA" id="ARBA00023277"/>
    </source>
</evidence>
<dbReference type="InterPro" id="IPR002557">
    <property type="entry name" value="Chitin-bd_dom"/>
</dbReference>
<feature type="compositionally biased region" description="Low complexity" evidence="13">
    <location>
        <begin position="581"/>
        <end position="628"/>
    </location>
</feature>
<feature type="compositionally biased region" description="Low complexity" evidence="13">
    <location>
        <begin position="635"/>
        <end position="644"/>
    </location>
</feature>